<feature type="compositionally biased region" description="Low complexity" evidence="10">
    <location>
        <begin position="360"/>
        <end position="371"/>
    </location>
</feature>
<keyword evidence="5 9" id="KW-0863">Zinc-finger</keyword>
<feature type="compositionally biased region" description="Low complexity" evidence="10">
    <location>
        <begin position="21"/>
        <end position="31"/>
    </location>
</feature>
<accession>A0A1Y2C677</accession>
<feature type="compositionally biased region" description="Basic and acidic residues" evidence="10">
    <location>
        <begin position="270"/>
        <end position="282"/>
    </location>
</feature>
<evidence type="ECO:0000256" key="7">
    <source>
        <dbReference type="ARBA" id="ARBA00023015"/>
    </source>
</evidence>
<dbReference type="EMBL" id="MCGO01000029">
    <property type="protein sequence ID" value="ORY42384.1"/>
    <property type="molecule type" value="Genomic_DNA"/>
</dbReference>
<feature type="region of interest" description="Disordered" evidence="10">
    <location>
        <begin position="1"/>
        <end position="31"/>
    </location>
</feature>
<feature type="domain" description="RING-type" evidence="11">
    <location>
        <begin position="39"/>
        <end position="78"/>
    </location>
</feature>
<dbReference type="PROSITE" id="PS50089">
    <property type="entry name" value="ZF_RING_2"/>
    <property type="match status" value="1"/>
</dbReference>
<evidence type="ECO:0000256" key="2">
    <source>
        <dbReference type="ARBA" id="ARBA00012483"/>
    </source>
</evidence>
<dbReference type="SMART" id="SM00184">
    <property type="entry name" value="RING"/>
    <property type="match status" value="1"/>
</dbReference>
<feature type="compositionally biased region" description="Basic and acidic residues" evidence="10">
    <location>
        <begin position="317"/>
        <end position="327"/>
    </location>
</feature>
<sequence length="401" mass="43952">MEEDGEVDPLFAAEHDRSDTDAAAESASESESVDAQEPCPICLDTLFATTCLVPCLHSFCLTCISTWAQSSTLCPLCKTVFGEGRHALGRVVFAKPSTQTPFNNGPRQNASPAFLKDHVNRAPLNTNTLASAEKRAAVYSKGTFAKHIASNMHSRFRPLPPPVQFTRQPLRSKLADWTRRDLRAILGLEDVDIVVEYVVAVLGKYDPQTEDAIQLLKPYLRTKTEHFIHELVGFMRSGLTMEAYDAMVQYGTSLLNSSSSSDLSSGSGSYKDRSPRYIDTKGKSRLIPLVRSRSGSPEHIRFSSDSDPDSSESALVDEGKSSDKLSETTRGMQIVGRASTSDIPSTPAPSKREFTIVGRASTSASSSTPLSASLLRKSPIPINLQKDNERVKTLWKKQKSY</sequence>
<dbReference type="SUPFAM" id="SSF57850">
    <property type="entry name" value="RING/U-box"/>
    <property type="match status" value="1"/>
</dbReference>
<dbReference type="OrthoDB" id="21204at2759"/>
<evidence type="ECO:0000256" key="4">
    <source>
        <dbReference type="ARBA" id="ARBA00022723"/>
    </source>
</evidence>
<dbReference type="GO" id="GO:0006513">
    <property type="term" value="P:protein monoubiquitination"/>
    <property type="evidence" value="ECO:0007669"/>
    <property type="project" value="TreeGrafter"/>
</dbReference>
<dbReference type="Pfam" id="PF00097">
    <property type="entry name" value="zf-C3HC4"/>
    <property type="match status" value="1"/>
</dbReference>
<evidence type="ECO:0000256" key="8">
    <source>
        <dbReference type="ARBA" id="ARBA00023163"/>
    </source>
</evidence>
<keyword evidence="8" id="KW-0804">Transcription</keyword>
<evidence type="ECO:0000313" key="13">
    <source>
        <dbReference type="Proteomes" id="UP000193642"/>
    </source>
</evidence>
<name>A0A1Y2C677_9FUNG</name>
<keyword evidence="4" id="KW-0479">Metal-binding</keyword>
<evidence type="ECO:0000256" key="10">
    <source>
        <dbReference type="SAM" id="MobiDB-lite"/>
    </source>
</evidence>
<comment type="caution">
    <text evidence="12">The sequence shown here is derived from an EMBL/GenBank/DDBJ whole genome shotgun (WGS) entry which is preliminary data.</text>
</comment>
<dbReference type="Proteomes" id="UP000193642">
    <property type="component" value="Unassembled WGS sequence"/>
</dbReference>
<evidence type="ECO:0000256" key="1">
    <source>
        <dbReference type="ARBA" id="ARBA00000900"/>
    </source>
</evidence>
<organism evidence="12 13">
    <name type="scientific">Rhizoclosmatium globosum</name>
    <dbReference type="NCBI Taxonomy" id="329046"/>
    <lineage>
        <taxon>Eukaryota</taxon>
        <taxon>Fungi</taxon>
        <taxon>Fungi incertae sedis</taxon>
        <taxon>Chytridiomycota</taxon>
        <taxon>Chytridiomycota incertae sedis</taxon>
        <taxon>Chytridiomycetes</taxon>
        <taxon>Chytridiales</taxon>
        <taxon>Chytriomycetaceae</taxon>
        <taxon>Rhizoclosmatium</taxon>
    </lineage>
</organism>
<evidence type="ECO:0000256" key="9">
    <source>
        <dbReference type="PROSITE-ProRule" id="PRU00175"/>
    </source>
</evidence>
<dbReference type="InterPro" id="IPR002483">
    <property type="entry name" value="PWI_dom"/>
</dbReference>
<dbReference type="STRING" id="329046.A0A1Y2C677"/>
<evidence type="ECO:0000256" key="3">
    <source>
        <dbReference type="ARBA" id="ARBA00022679"/>
    </source>
</evidence>
<dbReference type="InterPro" id="IPR017907">
    <property type="entry name" value="Znf_RING_CS"/>
</dbReference>
<dbReference type="EC" id="2.3.2.27" evidence="2"/>
<protein>
    <recommendedName>
        <fullName evidence="2">RING-type E3 ubiquitin transferase</fullName>
        <ecNumber evidence="2">2.3.2.27</ecNumber>
    </recommendedName>
</protein>
<dbReference type="CDD" id="cd23130">
    <property type="entry name" value="RING-HC_EHV1-like"/>
    <property type="match status" value="1"/>
</dbReference>
<dbReference type="InterPro" id="IPR018957">
    <property type="entry name" value="Znf_C3HC4_RING-type"/>
</dbReference>
<dbReference type="Gene3D" id="1.20.1390.10">
    <property type="entry name" value="PWI domain"/>
    <property type="match status" value="1"/>
</dbReference>
<feature type="region of interest" description="Disordered" evidence="10">
    <location>
        <begin position="257"/>
        <end position="371"/>
    </location>
</feature>
<keyword evidence="6" id="KW-0862">Zinc</keyword>
<comment type="catalytic activity">
    <reaction evidence="1">
        <text>S-ubiquitinyl-[E2 ubiquitin-conjugating enzyme]-L-cysteine + [acceptor protein]-L-lysine = [E2 ubiquitin-conjugating enzyme]-L-cysteine + N(6)-ubiquitinyl-[acceptor protein]-L-lysine.</text>
        <dbReference type="EC" id="2.3.2.27"/>
    </reaction>
</comment>
<dbReference type="PANTHER" id="PTHR46077">
    <property type="entry name" value="E3 UBIQUITIN-PROTEIN LIGASE TOPORS"/>
    <property type="match status" value="1"/>
</dbReference>
<evidence type="ECO:0000259" key="11">
    <source>
        <dbReference type="PROSITE" id="PS50089"/>
    </source>
</evidence>
<dbReference type="GO" id="GO:0008270">
    <property type="term" value="F:zinc ion binding"/>
    <property type="evidence" value="ECO:0007669"/>
    <property type="project" value="UniProtKB-KW"/>
</dbReference>
<evidence type="ECO:0000256" key="6">
    <source>
        <dbReference type="ARBA" id="ARBA00022833"/>
    </source>
</evidence>
<dbReference type="Pfam" id="PF01480">
    <property type="entry name" value="PWI"/>
    <property type="match status" value="1"/>
</dbReference>
<dbReference type="GO" id="GO:0061630">
    <property type="term" value="F:ubiquitin protein ligase activity"/>
    <property type="evidence" value="ECO:0007669"/>
    <property type="project" value="UniProtKB-EC"/>
</dbReference>
<dbReference type="InterPro" id="IPR001841">
    <property type="entry name" value="Znf_RING"/>
</dbReference>
<dbReference type="PROSITE" id="PS00518">
    <property type="entry name" value="ZF_RING_1"/>
    <property type="match status" value="1"/>
</dbReference>
<keyword evidence="13" id="KW-1185">Reference proteome</keyword>
<reference evidence="12 13" key="1">
    <citation type="submission" date="2016-07" db="EMBL/GenBank/DDBJ databases">
        <title>Pervasive Adenine N6-methylation of Active Genes in Fungi.</title>
        <authorList>
            <consortium name="DOE Joint Genome Institute"/>
            <person name="Mondo S.J."/>
            <person name="Dannebaum R.O."/>
            <person name="Kuo R.C."/>
            <person name="Labutti K."/>
            <person name="Haridas S."/>
            <person name="Kuo A."/>
            <person name="Salamov A."/>
            <person name="Ahrendt S.R."/>
            <person name="Lipzen A."/>
            <person name="Sullivan W."/>
            <person name="Andreopoulos W.B."/>
            <person name="Clum A."/>
            <person name="Lindquist E."/>
            <person name="Daum C."/>
            <person name="Ramamoorthy G.K."/>
            <person name="Gryganskyi A."/>
            <person name="Culley D."/>
            <person name="Magnuson J.K."/>
            <person name="James T.Y."/>
            <person name="O'Malley M.A."/>
            <person name="Stajich J.E."/>
            <person name="Spatafora J.W."/>
            <person name="Visel A."/>
            <person name="Grigoriev I.V."/>
        </authorList>
    </citation>
    <scope>NUCLEOTIDE SEQUENCE [LARGE SCALE GENOMIC DNA]</scope>
    <source>
        <strain evidence="12 13">JEL800</strain>
    </source>
</reference>
<keyword evidence="3" id="KW-0808">Transferase</keyword>
<evidence type="ECO:0000256" key="5">
    <source>
        <dbReference type="ARBA" id="ARBA00022771"/>
    </source>
</evidence>
<evidence type="ECO:0000313" key="12">
    <source>
        <dbReference type="EMBL" id="ORY42384.1"/>
    </source>
</evidence>
<gene>
    <name evidence="12" type="ORF">BCR33DRAFT_851869</name>
</gene>
<feature type="compositionally biased region" description="Low complexity" evidence="10">
    <location>
        <begin position="257"/>
        <end position="269"/>
    </location>
</feature>
<dbReference type="GO" id="GO:0000209">
    <property type="term" value="P:protein polyubiquitination"/>
    <property type="evidence" value="ECO:0007669"/>
    <property type="project" value="TreeGrafter"/>
</dbReference>
<proteinExistence type="predicted"/>
<dbReference type="InterPro" id="IPR013083">
    <property type="entry name" value="Znf_RING/FYVE/PHD"/>
</dbReference>
<dbReference type="Gene3D" id="3.30.40.10">
    <property type="entry name" value="Zinc/RING finger domain, C3HC4 (zinc finger)"/>
    <property type="match status" value="1"/>
</dbReference>
<dbReference type="AlphaFoldDB" id="A0A1Y2C677"/>
<dbReference type="PANTHER" id="PTHR46077:SF1">
    <property type="entry name" value="TOP1 BINDING ARGININE_SERINE RICH PROTEIN, E3 UBIQUITIN LIGASE"/>
    <property type="match status" value="1"/>
</dbReference>
<keyword evidence="7" id="KW-0805">Transcription regulation</keyword>